<dbReference type="GO" id="GO:0036503">
    <property type="term" value="P:ERAD pathway"/>
    <property type="evidence" value="ECO:0007669"/>
    <property type="project" value="TreeGrafter"/>
</dbReference>
<keyword evidence="6" id="KW-1185">Reference proteome</keyword>
<dbReference type="Proteomes" id="UP001202479">
    <property type="component" value="Unassembled WGS sequence"/>
</dbReference>
<feature type="compositionally biased region" description="Low complexity" evidence="2">
    <location>
        <begin position="21"/>
        <end position="30"/>
    </location>
</feature>
<dbReference type="SMART" id="SM00594">
    <property type="entry name" value="UAS"/>
    <property type="match status" value="1"/>
</dbReference>
<keyword evidence="1" id="KW-0175">Coiled coil</keyword>
<evidence type="ECO:0000256" key="2">
    <source>
        <dbReference type="SAM" id="MobiDB-lite"/>
    </source>
</evidence>
<feature type="region of interest" description="Disordered" evidence="2">
    <location>
        <begin position="16"/>
        <end position="46"/>
    </location>
</feature>
<feature type="transmembrane region" description="Helical" evidence="3">
    <location>
        <begin position="71"/>
        <end position="91"/>
    </location>
</feature>
<dbReference type="PANTHER" id="PTHR23322">
    <property type="entry name" value="FAS-ASSOCIATED PROTEIN"/>
    <property type="match status" value="1"/>
</dbReference>
<dbReference type="GeneID" id="73379215"/>
<comment type="caution">
    <text evidence="5">The sequence shown here is derived from an EMBL/GenBank/DDBJ whole genome shotgun (WGS) entry which is preliminary data.</text>
</comment>
<proteinExistence type="predicted"/>
<dbReference type="RefSeq" id="XP_049181325.1">
    <property type="nucleotide sequence ID" value="XM_049322737.1"/>
</dbReference>
<dbReference type="AlphaFoldDB" id="A0AAI9T054"/>
<dbReference type="SUPFAM" id="SSF52833">
    <property type="entry name" value="Thioredoxin-like"/>
    <property type="match status" value="1"/>
</dbReference>
<organism evidence="5 6">
    <name type="scientific">Candida oxycetoniae</name>
    <dbReference type="NCBI Taxonomy" id="497107"/>
    <lineage>
        <taxon>Eukaryota</taxon>
        <taxon>Fungi</taxon>
        <taxon>Dikarya</taxon>
        <taxon>Ascomycota</taxon>
        <taxon>Saccharomycotina</taxon>
        <taxon>Pichiomycetes</taxon>
        <taxon>Debaryomycetaceae</taxon>
        <taxon>Candida/Lodderomyces clade</taxon>
        <taxon>Candida</taxon>
    </lineage>
</organism>
<dbReference type="InterPro" id="IPR036249">
    <property type="entry name" value="Thioredoxin-like_sf"/>
</dbReference>
<dbReference type="PROSITE" id="PS50033">
    <property type="entry name" value="UBX"/>
    <property type="match status" value="1"/>
</dbReference>
<dbReference type="InterPro" id="IPR001012">
    <property type="entry name" value="UBX_dom"/>
</dbReference>
<dbReference type="EMBL" id="JAHUZD010000028">
    <property type="protein sequence ID" value="KAI3405580.2"/>
    <property type="molecule type" value="Genomic_DNA"/>
</dbReference>
<keyword evidence="3" id="KW-0812">Transmembrane</keyword>
<dbReference type="Pfam" id="PF00789">
    <property type="entry name" value="UBX"/>
    <property type="match status" value="1"/>
</dbReference>
<dbReference type="Gene3D" id="3.10.20.90">
    <property type="entry name" value="Phosphatidylinositol 3-kinase Catalytic Subunit, Chain A, domain 1"/>
    <property type="match status" value="1"/>
</dbReference>
<dbReference type="InterPro" id="IPR050730">
    <property type="entry name" value="UBX_domain-protein"/>
</dbReference>
<feature type="domain" description="UBX" evidence="4">
    <location>
        <begin position="347"/>
        <end position="448"/>
    </location>
</feature>
<dbReference type="InterPro" id="IPR006577">
    <property type="entry name" value="UAS"/>
</dbReference>
<evidence type="ECO:0000259" key="4">
    <source>
        <dbReference type="PROSITE" id="PS50033"/>
    </source>
</evidence>
<keyword evidence="3" id="KW-0472">Membrane</keyword>
<name>A0AAI9T054_9ASCO</name>
<evidence type="ECO:0000313" key="6">
    <source>
        <dbReference type="Proteomes" id="UP001202479"/>
    </source>
</evidence>
<dbReference type="Gene3D" id="3.40.30.10">
    <property type="entry name" value="Glutaredoxin"/>
    <property type="match status" value="1"/>
</dbReference>
<gene>
    <name evidence="5" type="ORF">KGF56_001598</name>
</gene>
<accession>A0AAI9T054</accession>
<dbReference type="GO" id="GO:0005783">
    <property type="term" value="C:endoplasmic reticulum"/>
    <property type="evidence" value="ECO:0007669"/>
    <property type="project" value="TreeGrafter"/>
</dbReference>
<reference evidence="5" key="1">
    <citation type="journal article" date="2022" name="DNA Res.">
        <title>Genome analysis of five recently described species of the CUG-Ser clade uncovers Candida theae as a new hybrid lineage with pathogenic potential in the Candida parapsilosis species complex.</title>
        <authorList>
            <person name="Mixao V."/>
            <person name="Del Olmo V."/>
            <person name="Hegedusova E."/>
            <person name="Saus E."/>
            <person name="Pryszcz L."/>
            <person name="Cillingova A."/>
            <person name="Nosek J."/>
            <person name="Gabaldon T."/>
        </authorList>
    </citation>
    <scope>NUCLEOTIDE SEQUENCE</scope>
    <source>
        <strain evidence="5">CBS 10844</strain>
    </source>
</reference>
<keyword evidence="3" id="KW-1133">Transmembrane helix</keyword>
<evidence type="ECO:0000313" key="5">
    <source>
        <dbReference type="EMBL" id="KAI3405580.2"/>
    </source>
</evidence>
<evidence type="ECO:0000256" key="3">
    <source>
        <dbReference type="SAM" id="Phobius"/>
    </source>
</evidence>
<protein>
    <submittedName>
        <fullName evidence="5">Ucp10</fullName>
    </submittedName>
</protein>
<evidence type="ECO:0000256" key="1">
    <source>
        <dbReference type="ARBA" id="ARBA00023054"/>
    </source>
</evidence>
<sequence>MPWSSRLRAIFGDRNRHRLGTNDNSNNNTNEFPGSFPGREEDEEEEGIEQVSRNSTNSHAFRESMHKIGGWVTYLLIQPIIIIVLILFRLLSKLISIIYLDPSKLNRDELTDPIDKVCKFVRNLEDNIPPSINSFHHNQLPPFFEGSYTQALYMATQRGKFLFIYLTNSHNESASFIFNEIVINPEFIRIFTSSNNNVIIWGGDLTNPEAYQLANSLNVTKFPFLGLLCLTRITKMTPEGPQKEPSKMSLVAKLQGGGNITSSMHNGADLIKSKFVSKINKYEPELILIRRELKDKFMTEVLKKQQEYNYLQSLQKDMLKKAEKLNEAKTKEYLEYRAPDFLNLTVQAPDTAKIALKFPNSTRQTVYFPKTMKVEDIYIYVELYKQKMLNGKSRSRLSTAEAESKFSNFQMKFNFKLSSPLPPRTDLSTKRSDLIENIDLIYPNGLLLIEDE</sequence>
<dbReference type="GO" id="GO:0043130">
    <property type="term" value="F:ubiquitin binding"/>
    <property type="evidence" value="ECO:0007669"/>
    <property type="project" value="TreeGrafter"/>
</dbReference>
<dbReference type="PANTHER" id="PTHR23322:SF1">
    <property type="entry name" value="FAS-ASSOCIATED FACTOR 2"/>
    <property type="match status" value="1"/>
</dbReference>